<keyword evidence="4" id="KW-0472">Membrane</keyword>
<dbReference type="Pfam" id="PF14322">
    <property type="entry name" value="SusD-like_3"/>
    <property type="match status" value="1"/>
</dbReference>
<accession>A0A223V094</accession>
<dbReference type="Gene3D" id="1.25.40.390">
    <property type="match status" value="1"/>
</dbReference>
<dbReference type="InterPro" id="IPR011990">
    <property type="entry name" value="TPR-like_helical_dom_sf"/>
</dbReference>
<dbReference type="Pfam" id="PF07980">
    <property type="entry name" value="SusD_RagB"/>
    <property type="match status" value="1"/>
</dbReference>
<name>A0A223V094_9FLAO</name>
<dbReference type="InterPro" id="IPR012944">
    <property type="entry name" value="SusD_RagB_dom"/>
</dbReference>
<keyword evidence="5" id="KW-0998">Cell outer membrane</keyword>
<comment type="similarity">
    <text evidence="2">Belongs to the SusD family.</text>
</comment>
<proteinExistence type="inferred from homology"/>
<evidence type="ECO:0000313" key="8">
    <source>
        <dbReference type="EMBL" id="ASV28873.1"/>
    </source>
</evidence>
<evidence type="ECO:0000256" key="5">
    <source>
        <dbReference type="ARBA" id="ARBA00023237"/>
    </source>
</evidence>
<organism evidence="8 9">
    <name type="scientific">Maribacter cobaltidurans</name>
    <dbReference type="NCBI Taxonomy" id="1178778"/>
    <lineage>
        <taxon>Bacteria</taxon>
        <taxon>Pseudomonadati</taxon>
        <taxon>Bacteroidota</taxon>
        <taxon>Flavobacteriia</taxon>
        <taxon>Flavobacteriales</taxon>
        <taxon>Flavobacteriaceae</taxon>
        <taxon>Maribacter</taxon>
    </lineage>
</organism>
<dbReference type="GO" id="GO:0009279">
    <property type="term" value="C:cell outer membrane"/>
    <property type="evidence" value="ECO:0007669"/>
    <property type="project" value="UniProtKB-SubCell"/>
</dbReference>
<dbReference type="EMBL" id="CP022957">
    <property type="protein sequence ID" value="ASV28873.1"/>
    <property type="molecule type" value="Genomic_DNA"/>
</dbReference>
<sequence length="585" mass="64740">MKSMNNLKKVTLGALSLLMVGVSCSDEFLDVAPTGSLSEAQVGTKNGIEGLLIGTYAALNGVFGNRFEGPNHWATGSIMGGDANKGTDSGDYATLNPIQRYETDPTSDDLRQLWRGRYEGVSRANKVLAAVANSTELTAADAARIAGEARLLRGHFYFDLKKHFNSIPVFDETVLAADIPSIPNTPDVWGFIEADFQFAFDNLPAENGPGRVNKWAAGAYMGKAKLFQQKFGEAITWFDDVIENGVTSNGLKYALLDDYAQIYNAENDNHAEAVMDVESANETGNVQNANAFDDLNYPYNTGPDGPGNCCGFFQPSMALANSFRTGADGLPLLDGSYNDPANEVDNIYRHVFTNGNDESTFVEDPNPLDPRIDHSIGRKGIPYLDWIEHPGSAWIRSFAYAGPYSPKKYIYYRSQENSFTDGSSWTRGYATMNYTIIRFADVLLMAAEAEVEAGSLDKALDYVNRVRARAANSEHWVKEYDSGENAANYVISEYTSFPNQDFARRAVRFERKLELSGEGHRFFDLVRWGVAAEELNAYLDYESQYLVTKFGGARFTPNKNEYYPIPQSQIDIQGSDVLTQNNGYN</sequence>
<dbReference type="InterPro" id="IPR033985">
    <property type="entry name" value="SusD-like_N"/>
</dbReference>
<comment type="subcellular location">
    <subcellularLocation>
        <location evidence="1">Cell outer membrane</location>
    </subcellularLocation>
</comment>
<keyword evidence="3" id="KW-0732">Signal</keyword>
<protein>
    <submittedName>
        <fullName evidence="8">RagB/SusD family nutrient uptake outer membrane protein</fullName>
    </submittedName>
</protein>
<reference evidence="8 9" key="1">
    <citation type="submission" date="2017-08" db="EMBL/GenBank/DDBJ databases">
        <title>The complete genome sequence of Maribacter sp. B1, isolated from deep-sea sediment.</title>
        <authorList>
            <person name="Wu Y.-H."/>
            <person name="Cheng H."/>
            <person name="Xu X.-W."/>
        </authorList>
    </citation>
    <scope>NUCLEOTIDE SEQUENCE [LARGE SCALE GENOMIC DNA]</scope>
    <source>
        <strain evidence="8 9">B1</strain>
    </source>
</reference>
<dbReference type="KEGG" id="marb:CJ263_00735"/>
<feature type="domain" description="RagB/SusD" evidence="6">
    <location>
        <begin position="272"/>
        <end position="584"/>
    </location>
</feature>
<evidence type="ECO:0000256" key="4">
    <source>
        <dbReference type="ARBA" id="ARBA00023136"/>
    </source>
</evidence>
<dbReference type="AlphaFoldDB" id="A0A223V094"/>
<evidence type="ECO:0000259" key="6">
    <source>
        <dbReference type="Pfam" id="PF07980"/>
    </source>
</evidence>
<evidence type="ECO:0000256" key="3">
    <source>
        <dbReference type="ARBA" id="ARBA00022729"/>
    </source>
</evidence>
<evidence type="ECO:0000256" key="2">
    <source>
        <dbReference type="ARBA" id="ARBA00006275"/>
    </source>
</evidence>
<gene>
    <name evidence="8" type="ORF">CJ263_00735</name>
</gene>
<evidence type="ECO:0000256" key="1">
    <source>
        <dbReference type="ARBA" id="ARBA00004442"/>
    </source>
</evidence>
<dbReference type="PROSITE" id="PS51257">
    <property type="entry name" value="PROKAR_LIPOPROTEIN"/>
    <property type="match status" value="1"/>
</dbReference>
<feature type="domain" description="SusD-like N-terminal" evidence="7">
    <location>
        <begin position="94"/>
        <end position="223"/>
    </location>
</feature>
<evidence type="ECO:0000259" key="7">
    <source>
        <dbReference type="Pfam" id="PF14322"/>
    </source>
</evidence>
<dbReference type="OrthoDB" id="5694214at2"/>
<keyword evidence="9" id="KW-1185">Reference proteome</keyword>
<dbReference type="SUPFAM" id="SSF48452">
    <property type="entry name" value="TPR-like"/>
    <property type="match status" value="1"/>
</dbReference>
<dbReference type="Proteomes" id="UP000215244">
    <property type="component" value="Chromosome"/>
</dbReference>
<evidence type="ECO:0000313" key="9">
    <source>
        <dbReference type="Proteomes" id="UP000215244"/>
    </source>
</evidence>